<dbReference type="AlphaFoldDB" id="A0A926D0P2"/>
<reference evidence="1" key="1">
    <citation type="submission" date="2020-08" db="EMBL/GenBank/DDBJ databases">
        <title>Genome public.</title>
        <authorList>
            <person name="Liu C."/>
            <person name="Sun Q."/>
        </authorList>
    </citation>
    <scope>NUCLEOTIDE SEQUENCE</scope>
    <source>
        <strain evidence="1">NSJ-44</strain>
    </source>
</reference>
<accession>A0A926D0P2</accession>
<keyword evidence="2" id="KW-1185">Reference proteome</keyword>
<sequence length="186" mass="21047">MKDYRRKDPRFSLCGLNCALCPMHLGSYCPGCGGGEGHQSCAVIRCSREQGEMDYCFECAQFPCPRYDSLTEYDSFIPHRHMVRDLKRVQQIGPAAYGEELEQKLAILQRLLEHYNDGRRKTFYIAAVSLLDLSDLSAAMDELNRFSISAQDASIKEMAAFAVARLTALAGEKQIELKLRKKPKSR</sequence>
<evidence type="ECO:0000313" key="2">
    <source>
        <dbReference type="Proteomes" id="UP000654279"/>
    </source>
</evidence>
<organism evidence="1 2">
    <name type="scientific">Luoshenia tenuis</name>
    <dbReference type="NCBI Taxonomy" id="2763654"/>
    <lineage>
        <taxon>Bacteria</taxon>
        <taxon>Bacillati</taxon>
        <taxon>Bacillota</taxon>
        <taxon>Clostridia</taxon>
        <taxon>Christensenellales</taxon>
        <taxon>Christensenellaceae</taxon>
        <taxon>Luoshenia</taxon>
    </lineage>
</organism>
<dbReference type="Proteomes" id="UP000654279">
    <property type="component" value="Unassembled WGS sequence"/>
</dbReference>
<gene>
    <name evidence="1" type="ORF">H8699_06515</name>
</gene>
<protein>
    <submittedName>
        <fullName evidence="1">DUF3795 domain-containing protein</fullName>
    </submittedName>
</protein>
<comment type="caution">
    <text evidence="1">The sequence shown here is derived from an EMBL/GenBank/DDBJ whole genome shotgun (WGS) entry which is preliminary data.</text>
</comment>
<dbReference type="RefSeq" id="WP_249284969.1">
    <property type="nucleotide sequence ID" value="NZ_JACRSO010000002.1"/>
</dbReference>
<evidence type="ECO:0000313" key="1">
    <source>
        <dbReference type="EMBL" id="MBC8529076.1"/>
    </source>
</evidence>
<dbReference type="EMBL" id="JACRSO010000002">
    <property type="protein sequence ID" value="MBC8529076.1"/>
    <property type="molecule type" value="Genomic_DNA"/>
</dbReference>
<proteinExistence type="predicted"/>
<name>A0A926D0P2_9FIRM</name>